<proteinExistence type="predicted"/>
<dbReference type="PANTHER" id="PTHR43434">
    <property type="entry name" value="PHOSPHOGLYCOLATE PHOSPHATASE"/>
    <property type="match status" value="1"/>
</dbReference>
<dbReference type="OrthoDB" id="9796026at2"/>
<dbReference type="InterPro" id="IPR023198">
    <property type="entry name" value="PGP-like_dom2"/>
</dbReference>
<dbReference type="InterPro" id="IPR050155">
    <property type="entry name" value="HAD-like_hydrolase_sf"/>
</dbReference>
<dbReference type="STRING" id="1120975.SAMN02746064_01151"/>
<name>A0A1M4W365_9FIRM</name>
<dbReference type="GO" id="GO:0008967">
    <property type="term" value="F:phosphoglycolate phosphatase activity"/>
    <property type="evidence" value="ECO:0007669"/>
    <property type="project" value="TreeGrafter"/>
</dbReference>
<protein>
    <submittedName>
        <fullName evidence="1">Phosphoglycolate phosphatase, HAD superfamily</fullName>
    </submittedName>
</protein>
<dbReference type="AlphaFoldDB" id="A0A1M4W365"/>
<reference evidence="1 2" key="1">
    <citation type="submission" date="2016-11" db="EMBL/GenBank/DDBJ databases">
        <authorList>
            <person name="Jaros S."/>
            <person name="Januszkiewicz K."/>
            <person name="Wedrychowicz H."/>
        </authorList>
    </citation>
    <scope>NUCLEOTIDE SEQUENCE [LARGE SCALE GENOMIC DNA]</scope>
    <source>
        <strain evidence="1 2">DSM 14828</strain>
    </source>
</reference>
<evidence type="ECO:0000313" key="1">
    <source>
        <dbReference type="EMBL" id="SHE75678.1"/>
    </source>
</evidence>
<gene>
    <name evidence="1" type="ORF">SAMN02746064_01151</name>
</gene>
<dbReference type="EMBL" id="FQTU01000006">
    <property type="protein sequence ID" value="SHE75678.1"/>
    <property type="molecule type" value="Genomic_DNA"/>
</dbReference>
<evidence type="ECO:0000313" key="2">
    <source>
        <dbReference type="Proteomes" id="UP000184251"/>
    </source>
</evidence>
<sequence>MKTAISDFIKSKDFLVCVDSDGCAIDTMDIKHQACFGPAVIDVWPKIEEIRIEFLDLWNHINLYSQTRGINRFKGLVMSFEALQAKGYEVEDFSSIKSWVEGAKSLSNPALKEEIHKTEDPQLKKALKWSNRVNELIDSLGDVDRPFENVKEGLASAHEYADIAIVSSANTNAVAHEWSKHDLNRFVEVLCGQEAGSKSYCISALKESGKYPTEKVLMIGDAPGDLQAAKDNGVFFYPIIPGKESESWIRFKEEALEAFVSGKYKGDYQEMLIKEYEDSLK</sequence>
<dbReference type="InterPro" id="IPR041492">
    <property type="entry name" value="HAD_2"/>
</dbReference>
<dbReference type="Gene3D" id="1.10.150.240">
    <property type="entry name" value="Putative phosphatase, domain 2"/>
    <property type="match status" value="1"/>
</dbReference>
<dbReference type="GO" id="GO:0006281">
    <property type="term" value="P:DNA repair"/>
    <property type="evidence" value="ECO:0007669"/>
    <property type="project" value="TreeGrafter"/>
</dbReference>
<accession>A0A1M4W365</accession>
<dbReference type="PANTHER" id="PTHR43434:SF1">
    <property type="entry name" value="PHOSPHOGLYCOLATE PHOSPHATASE"/>
    <property type="match status" value="1"/>
</dbReference>
<keyword evidence="2" id="KW-1185">Reference proteome</keyword>
<dbReference type="Proteomes" id="UP000184251">
    <property type="component" value="Unassembled WGS sequence"/>
</dbReference>
<dbReference type="RefSeq" id="WP_073270132.1">
    <property type="nucleotide sequence ID" value="NZ_FQTU01000006.1"/>
</dbReference>
<dbReference type="InterPro" id="IPR036412">
    <property type="entry name" value="HAD-like_sf"/>
</dbReference>
<dbReference type="Gene3D" id="3.40.50.1000">
    <property type="entry name" value="HAD superfamily/HAD-like"/>
    <property type="match status" value="1"/>
</dbReference>
<dbReference type="Pfam" id="PF13419">
    <property type="entry name" value="HAD_2"/>
    <property type="match status" value="1"/>
</dbReference>
<organism evidence="1 2">
    <name type="scientific">Alkalibacter saccharofermentans DSM 14828</name>
    <dbReference type="NCBI Taxonomy" id="1120975"/>
    <lineage>
        <taxon>Bacteria</taxon>
        <taxon>Bacillati</taxon>
        <taxon>Bacillota</taxon>
        <taxon>Clostridia</taxon>
        <taxon>Eubacteriales</taxon>
        <taxon>Eubacteriaceae</taxon>
        <taxon>Alkalibacter</taxon>
    </lineage>
</organism>
<dbReference type="SUPFAM" id="SSF56784">
    <property type="entry name" value="HAD-like"/>
    <property type="match status" value="1"/>
</dbReference>
<dbReference type="InterPro" id="IPR023214">
    <property type="entry name" value="HAD_sf"/>
</dbReference>